<dbReference type="EMBL" id="CADIJM010000002">
    <property type="protein sequence ID" value="CAB3673451.1"/>
    <property type="molecule type" value="Genomic_DNA"/>
</dbReference>
<dbReference type="RefSeq" id="WP_175122212.1">
    <property type="nucleotide sequence ID" value="NZ_CADIJM010000002.1"/>
</dbReference>
<sequence length="119" mass="14313">MPIATPDSWKHLPAPAQREPLHFQGRFTADEYARLQQGFVPKEMEDKWFIYLHDGWLRLHRSWTGNWIYALRLEQDGDAWTVTDSWVNRDPEQYRLIDAEYDRDSLRRMLQWLIKGPAV</sequence>
<gene>
    <name evidence="1" type="ORF">LMG26690_01193</name>
</gene>
<reference evidence="1 2" key="1">
    <citation type="submission" date="2020-04" db="EMBL/GenBank/DDBJ databases">
        <authorList>
            <person name="De Canck E."/>
        </authorList>
    </citation>
    <scope>NUCLEOTIDE SEQUENCE [LARGE SCALE GENOMIC DNA]</scope>
    <source>
        <strain evidence="1 2">LMG 26690</strain>
    </source>
</reference>
<protein>
    <submittedName>
        <fullName evidence="1">Uncharacterized protein</fullName>
    </submittedName>
</protein>
<evidence type="ECO:0000313" key="2">
    <source>
        <dbReference type="Proteomes" id="UP000494214"/>
    </source>
</evidence>
<name>A0A6S6ZKY7_9BURK</name>
<organism evidence="1 2">
    <name type="scientific">Achromobacter animicus</name>
    <dbReference type="NCBI Taxonomy" id="1389935"/>
    <lineage>
        <taxon>Bacteria</taxon>
        <taxon>Pseudomonadati</taxon>
        <taxon>Pseudomonadota</taxon>
        <taxon>Betaproteobacteria</taxon>
        <taxon>Burkholderiales</taxon>
        <taxon>Alcaligenaceae</taxon>
        <taxon>Achromobacter</taxon>
    </lineage>
</organism>
<dbReference type="Proteomes" id="UP000494214">
    <property type="component" value="Unassembled WGS sequence"/>
</dbReference>
<dbReference type="AlphaFoldDB" id="A0A6S6ZKY7"/>
<proteinExistence type="predicted"/>
<evidence type="ECO:0000313" key="1">
    <source>
        <dbReference type="EMBL" id="CAB3673451.1"/>
    </source>
</evidence>
<keyword evidence="2" id="KW-1185">Reference proteome</keyword>
<accession>A0A6S6ZKY7</accession>